<keyword evidence="3" id="KW-1185">Reference proteome</keyword>
<feature type="compositionally biased region" description="Polar residues" evidence="1">
    <location>
        <begin position="16"/>
        <end position="33"/>
    </location>
</feature>
<sequence length="235" mass="25936">MTFRVVRTNQYNQDLGLIHSTNGNHLESSNEGSSIDHQEEGTSGGATKSSDEHLPRHWINSRKNKKPADSLDVRTVGRVILDFSSSNVNNFIILVSTQTIKLPVWFVCSHQLRTISRFTFDFSNGASPNPASSHPKAVHDQTSLPSAQVTLCCQTTLSIHEGRRIIHRNLVRTSSTTSTRRDQNSTLASVCLAQRRKGTHGRETSSLLTEILGSLQPVYSFTSTCPRQHLGGTQG</sequence>
<dbReference type="EMBL" id="KV010691">
    <property type="protein sequence ID" value="KZV27071.1"/>
    <property type="molecule type" value="Genomic_DNA"/>
</dbReference>
<dbReference type="AlphaFoldDB" id="A0A2Z7AYV0"/>
<reference evidence="2 3" key="1">
    <citation type="journal article" date="2015" name="Proc. Natl. Acad. Sci. U.S.A.">
        <title>The resurrection genome of Boea hygrometrica: A blueprint for survival of dehydration.</title>
        <authorList>
            <person name="Xiao L."/>
            <person name="Yang G."/>
            <person name="Zhang L."/>
            <person name="Yang X."/>
            <person name="Zhao S."/>
            <person name="Ji Z."/>
            <person name="Zhou Q."/>
            <person name="Hu M."/>
            <person name="Wang Y."/>
            <person name="Chen M."/>
            <person name="Xu Y."/>
            <person name="Jin H."/>
            <person name="Xiao X."/>
            <person name="Hu G."/>
            <person name="Bao F."/>
            <person name="Hu Y."/>
            <person name="Wan P."/>
            <person name="Li L."/>
            <person name="Deng X."/>
            <person name="Kuang T."/>
            <person name="Xiang C."/>
            <person name="Zhu J.K."/>
            <person name="Oliver M.J."/>
            <person name="He Y."/>
        </authorList>
    </citation>
    <scope>NUCLEOTIDE SEQUENCE [LARGE SCALE GENOMIC DNA]</scope>
    <source>
        <strain evidence="3">cv. XS01</strain>
    </source>
</reference>
<proteinExistence type="predicted"/>
<organism evidence="2 3">
    <name type="scientific">Dorcoceras hygrometricum</name>
    <dbReference type="NCBI Taxonomy" id="472368"/>
    <lineage>
        <taxon>Eukaryota</taxon>
        <taxon>Viridiplantae</taxon>
        <taxon>Streptophyta</taxon>
        <taxon>Embryophyta</taxon>
        <taxon>Tracheophyta</taxon>
        <taxon>Spermatophyta</taxon>
        <taxon>Magnoliopsida</taxon>
        <taxon>eudicotyledons</taxon>
        <taxon>Gunneridae</taxon>
        <taxon>Pentapetalae</taxon>
        <taxon>asterids</taxon>
        <taxon>lamiids</taxon>
        <taxon>Lamiales</taxon>
        <taxon>Gesneriaceae</taxon>
        <taxon>Didymocarpoideae</taxon>
        <taxon>Trichosporeae</taxon>
        <taxon>Loxocarpinae</taxon>
        <taxon>Dorcoceras</taxon>
    </lineage>
</organism>
<evidence type="ECO:0000256" key="1">
    <source>
        <dbReference type="SAM" id="MobiDB-lite"/>
    </source>
</evidence>
<gene>
    <name evidence="2" type="ORF">F511_32685</name>
</gene>
<evidence type="ECO:0000313" key="2">
    <source>
        <dbReference type="EMBL" id="KZV27071.1"/>
    </source>
</evidence>
<feature type="region of interest" description="Disordered" evidence="1">
    <location>
        <begin position="16"/>
        <end position="67"/>
    </location>
</feature>
<name>A0A2Z7AYV0_9LAMI</name>
<evidence type="ECO:0000313" key="3">
    <source>
        <dbReference type="Proteomes" id="UP000250235"/>
    </source>
</evidence>
<accession>A0A2Z7AYV0</accession>
<protein>
    <submittedName>
        <fullName evidence="2">Uncharacterized protein</fullName>
    </submittedName>
</protein>
<dbReference type="Proteomes" id="UP000250235">
    <property type="component" value="Unassembled WGS sequence"/>
</dbReference>